<gene>
    <name evidence="3" type="ORF">DK419_17305</name>
</gene>
<dbReference type="Proteomes" id="UP000245444">
    <property type="component" value="Chromosome"/>
</dbReference>
<feature type="region of interest" description="Disordered" evidence="1">
    <location>
        <begin position="62"/>
        <end position="99"/>
    </location>
</feature>
<accession>A0A2U8WQW0</accession>
<dbReference type="SUPFAM" id="SSF52980">
    <property type="entry name" value="Restriction endonuclease-like"/>
    <property type="match status" value="1"/>
</dbReference>
<dbReference type="InterPro" id="IPR012296">
    <property type="entry name" value="Nuclease_put_TT1808"/>
</dbReference>
<dbReference type="InterPro" id="IPR008538">
    <property type="entry name" value="Uma2"/>
</dbReference>
<reference evidence="3 4" key="1">
    <citation type="submission" date="2018-05" db="EMBL/GenBank/DDBJ databases">
        <title>Complete Genome Sequence of Methylobacterium sp. 17Sr1-28.</title>
        <authorList>
            <person name="Srinivasan S."/>
        </authorList>
    </citation>
    <scope>NUCLEOTIDE SEQUENCE [LARGE SCALE GENOMIC DNA]</scope>
    <source>
        <strain evidence="3 4">17Sr1-28</strain>
    </source>
</reference>
<sequence>MSEPAPRRWSVQEFFAWQERQDERYELVGGVPVRPMAGARNVHDDVVVNLVAEFRTRLRGKPCRPFTGDGSVETLPGQIRRPDLGVDGGTRGPNGLTAAEPRRVAGLDRTIDLTELGMSPALAGVYDGVVFPPRPRPVRGT</sequence>
<dbReference type="KEGG" id="mtea:DK419_17305"/>
<evidence type="ECO:0000313" key="3">
    <source>
        <dbReference type="EMBL" id="AWN47860.1"/>
    </source>
</evidence>
<dbReference type="Gene3D" id="3.90.1570.10">
    <property type="entry name" value="tt1808, chain A"/>
    <property type="match status" value="1"/>
</dbReference>
<dbReference type="RefSeq" id="WP_109960179.1">
    <property type="nucleotide sequence ID" value="NZ_CP029553.1"/>
</dbReference>
<feature type="domain" description="Putative restriction endonuclease" evidence="2">
    <location>
        <begin position="11"/>
        <end position="86"/>
    </location>
</feature>
<evidence type="ECO:0000256" key="1">
    <source>
        <dbReference type="SAM" id="MobiDB-lite"/>
    </source>
</evidence>
<dbReference type="AlphaFoldDB" id="A0A2U8WQW0"/>
<evidence type="ECO:0000313" key="4">
    <source>
        <dbReference type="Proteomes" id="UP000245444"/>
    </source>
</evidence>
<organism evidence="3 4">
    <name type="scientific">Methylobacterium terrae</name>
    <dbReference type="NCBI Taxonomy" id="2202827"/>
    <lineage>
        <taxon>Bacteria</taxon>
        <taxon>Pseudomonadati</taxon>
        <taxon>Pseudomonadota</taxon>
        <taxon>Alphaproteobacteria</taxon>
        <taxon>Hyphomicrobiales</taxon>
        <taxon>Methylobacteriaceae</taxon>
        <taxon>Methylobacterium</taxon>
    </lineage>
</organism>
<evidence type="ECO:0000259" key="2">
    <source>
        <dbReference type="Pfam" id="PF05685"/>
    </source>
</evidence>
<proteinExistence type="predicted"/>
<dbReference type="EMBL" id="CP029553">
    <property type="protein sequence ID" value="AWN47860.1"/>
    <property type="molecule type" value="Genomic_DNA"/>
</dbReference>
<dbReference type="Pfam" id="PF05685">
    <property type="entry name" value="Uma2"/>
    <property type="match status" value="1"/>
</dbReference>
<dbReference type="OrthoDB" id="155284at2"/>
<dbReference type="InterPro" id="IPR011335">
    <property type="entry name" value="Restrct_endonuc-II-like"/>
</dbReference>
<dbReference type="PANTHER" id="PTHR36558:SF1">
    <property type="entry name" value="RESTRICTION ENDONUCLEASE DOMAIN-CONTAINING PROTEIN-RELATED"/>
    <property type="match status" value="1"/>
</dbReference>
<keyword evidence="4" id="KW-1185">Reference proteome</keyword>
<name>A0A2U8WQW0_9HYPH</name>
<dbReference type="PANTHER" id="PTHR36558">
    <property type="entry name" value="GLR1098 PROTEIN"/>
    <property type="match status" value="1"/>
</dbReference>
<protein>
    <recommendedName>
        <fullName evidence="2">Putative restriction endonuclease domain-containing protein</fullName>
    </recommendedName>
</protein>